<keyword evidence="5 7" id="KW-0539">Nucleus</keyword>
<dbReference type="InterPro" id="IPR009057">
    <property type="entry name" value="Homeodomain-like_sf"/>
</dbReference>
<dbReference type="GO" id="GO:0005634">
    <property type="term" value="C:nucleus"/>
    <property type="evidence" value="ECO:0007669"/>
    <property type="project" value="UniProtKB-SubCell"/>
</dbReference>
<feature type="compositionally biased region" description="Low complexity" evidence="9">
    <location>
        <begin position="50"/>
        <end position="66"/>
    </location>
</feature>
<dbReference type="AlphaFoldDB" id="A0A2A2M0F1"/>
<evidence type="ECO:0000256" key="7">
    <source>
        <dbReference type="PROSITE-ProRule" id="PRU00108"/>
    </source>
</evidence>
<reference evidence="11 12" key="1">
    <citation type="journal article" date="2017" name="Curr. Biol.">
        <title>Genome architecture and evolution of a unichromosomal asexual nematode.</title>
        <authorList>
            <person name="Fradin H."/>
            <person name="Zegar C."/>
            <person name="Gutwein M."/>
            <person name="Lucas J."/>
            <person name="Kovtun M."/>
            <person name="Corcoran D."/>
            <person name="Baugh L.R."/>
            <person name="Kiontke K."/>
            <person name="Gunsalus K."/>
            <person name="Fitch D.H."/>
            <person name="Piano F."/>
        </authorList>
    </citation>
    <scope>NUCLEOTIDE SEQUENCE [LARGE SCALE GENOMIC DNA]</scope>
    <source>
        <strain evidence="11">PF1309</strain>
    </source>
</reference>
<evidence type="ECO:0000259" key="10">
    <source>
        <dbReference type="PROSITE" id="PS50071"/>
    </source>
</evidence>
<dbReference type="Pfam" id="PF00046">
    <property type="entry name" value="Homeodomain"/>
    <property type="match status" value="1"/>
</dbReference>
<dbReference type="PANTHER" id="PTHR46294:SF4">
    <property type="entry name" value="SEGMENTATION PROTEIN EVEN-SKIPPED"/>
    <property type="match status" value="1"/>
</dbReference>
<dbReference type="Gene3D" id="1.10.10.60">
    <property type="entry name" value="Homeodomain-like"/>
    <property type="match status" value="1"/>
</dbReference>
<keyword evidence="3 7" id="KW-0238">DNA-binding</keyword>
<keyword evidence="12" id="KW-1185">Reference proteome</keyword>
<evidence type="ECO:0000256" key="5">
    <source>
        <dbReference type="ARBA" id="ARBA00023242"/>
    </source>
</evidence>
<comment type="caution">
    <text evidence="11">The sequence shown here is derived from an EMBL/GenBank/DDBJ whole genome shotgun (WGS) entry which is preliminary data.</text>
</comment>
<dbReference type="PROSITE" id="PS00027">
    <property type="entry name" value="HOMEOBOX_1"/>
    <property type="match status" value="1"/>
</dbReference>
<sequence length="256" mass="28198">MPSFAIDSLIGEKDSSCLLQNPSLSHAPVHLSPHSHSTTHSEEDQSISRSPNSPQATPSSTTQSDQAVPSSIRHHPYMTDDSQIRRYRTAFSREQINRLESEFAKENYVSRKTRGELAAELNLPEGTIKVWFQNRRMKDKRQKVGGFGWPLLHPQLAYMLNPFAYDIWMKTAAVSGLSQMHPNGSLLCPSTPPNTASSLPFSPSSFPPVSVSIPSLPLPPMANVPSNLSTPSPPSSSDEKPLNFANINDFIKSSTM</sequence>
<dbReference type="STRING" id="2018661.A0A2A2M0F1"/>
<proteinExistence type="inferred from homology"/>
<evidence type="ECO:0000256" key="2">
    <source>
        <dbReference type="ARBA" id="ARBA00022473"/>
    </source>
</evidence>
<name>A0A2A2M0F1_9BILA</name>
<dbReference type="InterPro" id="IPR052002">
    <property type="entry name" value="Even-skipped_HD"/>
</dbReference>
<dbReference type="CDD" id="cd00086">
    <property type="entry name" value="homeodomain"/>
    <property type="match status" value="1"/>
</dbReference>
<dbReference type="InterPro" id="IPR017970">
    <property type="entry name" value="Homeobox_CS"/>
</dbReference>
<accession>A0A2A2M0F1</accession>
<dbReference type="PROSITE" id="PS50071">
    <property type="entry name" value="HOMEOBOX_2"/>
    <property type="match status" value="1"/>
</dbReference>
<evidence type="ECO:0000256" key="4">
    <source>
        <dbReference type="ARBA" id="ARBA00023155"/>
    </source>
</evidence>
<dbReference type="EMBL" id="LIAE01006281">
    <property type="protein sequence ID" value="PAV91918.1"/>
    <property type="molecule type" value="Genomic_DNA"/>
</dbReference>
<evidence type="ECO:0000256" key="8">
    <source>
        <dbReference type="RuleBase" id="RU000682"/>
    </source>
</evidence>
<feature type="DNA-binding region" description="Homeobox" evidence="7">
    <location>
        <begin position="84"/>
        <end position="143"/>
    </location>
</feature>
<dbReference type="OrthoDB" id="6159439at2759"/>
<keyword evidence="4 7" id="KW-0371">Homeobox</keyword>
<dbReference type="SUPFAM" id="SSF46689">
    <property type="entry name" value="Homeodomain-like"/>
    <property type="match status" value="1"/>
</dbReference>
<dbReference type="PANTHER" id="PTHR46294">
    <property type="entry name" value="SEGMENTATION PROTEIN EVEN-SKIPPED"/>
    <property type="match status" value="1"/>
</dbReference>
<gene>
    <name evidence="11" type="ORF">WR25_06219</name>
</gene>
<evidence type="ECO:0000313" key="12">
    <source>
        <dbReference type="Proteomes" id="UP000218231"/>
    </source>
</evidence>
<feature type="region of interest" description="Disordered" evidence="9">
    <location>
        <begin position="222"/>
        <end position="243"/>
    </location>
</feature>
<feature type="region of interest" description="Disordered" evidence="9">
    <location>
        <begin position="18"/>
        <end position="79"/>
    </location>
</feature>
<evidence type="ECO:0000256" key="3">
    <source>
        <dbReference type="ARBA" id="ARBA00023125"/>
    </source>
</evidence>
<keyword evidence="2" id="KW-0217">Developmental protein</keyword>
<dbReference type="GO" id="GO:0000978">
    <property type="term" value="F:RNA polymerase II cis-regulatory region sequence-specific DNA binding"/>
    <property type="evidence" value="ECO:0007669"/>
    <property type="project" value="TreeGrafter"/>
</dbReference>
<evidence type="ECO:0000256" key="6">
    <source>
        <dbReference type="ARBA" id="ARBA00038449"/>
    </source>
</evidence>
<dbReference type="Proteomes" id="UP000218231">
    <property type="component" value="Unassembled WGS sequence"/>
</dbReference>
<dbReference type="GO" id="GO:0000981">
    <property type="term" value="F:DNA-binding transcription factor activity, RNA polymerase II-specific"/>
    <property type="evidence" value="ECO:0007669"/>
    <property type="project" value="InterPro"/>
</dbReference>
<comment type="subcellular location">
    <subcellularLocation>
        <location evidence="1 7 8">Nucleus</location>
    </subcellularLocation>
</comment>
<comment type="similarity">
    <text evidence="6">Belongs to the even-skipped homeobox family.</text>
</comment>
<protein>
    <recommendedName>
        <fullName evidence="10">Homeobox domain-containing protein</fullName>
    </recommendedName>
</protein>
<organism evidence="11 12">
    <name type="scientific">Diploscapter pachys</name>
    <dbReference type="NCBI Taxonomy" id="2018661"/>
    <lineage>
        <taxon>Eukaryota</taxon>
        <taxon>Metazoa</taxon>
        <taxon>Ecdysozoa</taxon>
        <taxon>Nematoda</taxon>
        <taxon>Chromadorea</taxon>
        <taxon>Rhabditida</taxon>
        <taxon>Rhabditina</taxon>
        <taxon>Rhabditomorpha</taxon>
        <taxon>Rhabditoidea</taxon>
        <taxon>Rhabditidae</taxon>
        <taxon>Diploscapter</taxon>
    </lineage>
</organism>
<dbReference type="SMART" id="SM00389">
    <property type="entry name" value="HOX"/>
    <property type="match status" value="1"/>
</dbReference>
<evidence type="ECO:0000256" key="9">
    <source>
        <dbReference type="SAM" id="MobiDB-lite"/>
    </source>
</evidence>
<dbReference type="InterPro" id="IPR001356">
    <property type="entry name" value="HD"/>
</dbReference>
<evidence type="ECO:0000313" key="11">
    <source>
        <dbReference type="EMBL" id="PAV91918.1"/>
    </source>
</evidence>
<evidence type="ECO:0000256" key="1">
    <source>
        <dbReference type="ARBA" id="ARBA00004123"/>
    </source>
</evidence>
<feature type="domain" description="Homeobox" evidence="10">
    <location>
        <begin position="82"/>
        <end position="142"/>
    </location>
</feature>